<reference evidence="6 7" key="1">
    <citation type="submission" date="2019-01" db="EMBL/GenBank/DDBJ databases">
        <title>Pseudoxanthomonas composti sp. nov., isolated from compost.</title>
        <authorList>
            <person name="Yang G."/>
        </authorList>
    </citation>
    <scope>NUCLEOTIDE SEQUENCE [LARGE SCALE GENOMIC DNA]</scope>
    <source>
        <strain evidence="6 7">GSS15</strain>
    </source>
</reference>
<organism evidence="6 7">
    <name type="scientific">Pseudoxanthomonas composti</name>
    <dbReference type="NCBI Taxonomy" id="2137479"/>
    <lineage>
        <taxon>Bacteria</taxon>
        <taxon>Pseudomonadati</taxon>
        <taxon>Pseudomonadota</taxon>
        <taxon>Gammaproteobacteria</taxon>
        <taxon>Lysobacterales</taxon>
        <taxon>Lysobacteraceae</taxon>
        <taxon>Pseudoxanthomonas</taxon>
    </lineage>
</organism>
<protein>
    <submittedName>
        <fullName evidence="6">TetR/AcrR family transcriptional regulator</fullName>
    </submittedName>
</protein>
<dbReference type="Pfam" id="PF00440">
    <property type="entry name" value="TetR_N"/>
    <property type="match status" value="1"/>
</dbReference>
<evidence type="ECO:0000259" key="5">
    <source>
        <dbReference type="PROSITE" id="PS50977"/>
    </source>
</evidence>
<dbReference type="Pfam" id="PF16925">
    <property type="entry name" value="TetR_C_13"/>
    <property type="match status" value="1"/>
</dbReference>
<dbReference type="InterPro" id="IPR011075">
    <property type="entry name" value="TetR_C"/>
</dbReference>
<keyword evidence="3" id="KW-0804">Transcription</keyword>
<keyword evidence="1" id="KW-0805">Transcription regulation</keyword>
<keyword evidence="7" id="KW-1185">Reference proteome</keyword>
<sequence>MTNTASTAHQILDQARSLIASGGYSGFSYADIASRVGIRKPSIHHHFPTKAELVQVLLAQYRGQAREGLAALQTHTADPQAQLRQYIGYWEGCISDASAPICLCALLSAELPVLPEAVAAEVTAHFRDLSTWLAAVFAQGQQQGVFQLPATPEQEAQAFMATVHGAMLSARAYGDPALFGHIMQPLLERLSPSG</sequence>
<dbReference type="PANTHER" id="PTHR47506:SF6">
    <property type="entry name" value="HTH-TYPE TRANSCRIPTIONAL REPRESSOR NEMR"/>
    <property type="match status" value="1"/>
</dbReference>
<evidence type="ECO:0000256" key="4">
    <source>
        <dbReference type="PROSITE-ProRule" id="PRU00335"/>
    </source>
</evidence>
<comment type="caution">
    <text evidence="6">The sequence shown here is derived from an EMBL/GenBank/DDBJ whole genome shotgun (WGS) entry which is preliminary data.</text>
</comment>
<dbReference type="Gene3D" id="1.10.357.10">
    <property type="entry name" value="Tetracycline Repressor, domain 2"/>
    <property type="match status" value="1"/>
</dbReference>
<dbReference type="SUPFAM" id="SSF46689">
    <property type="entry name" value="Homeodomain-like"/>
    <property type="match status" value="1"/>
</dbReference>
<dbReference type="InterPro" id="IPR001647">
    <property type="entry name" value="HTH_TetR"/>
</dbReference>
<dbReference type="PROSITE" id="PS50977">
    <property type="entry name" value="HTH_TETR_2"/>
    <property type="match status" value="1"/>
</dbReference>
<feature type="DNA-binding region" description="H-T-H motif" evidence="4">
    <location>
        <begin position="28"/>
        <end position="47"/>
    </location>
</feature>
<dbReference type="InterPro" id="IPR036271">
    <property type="entry name" value="Tet_transcr_reg_TetR-rel_C_sf"/>
</dbReference>
<evidence type="ECO:0000256" key="1">
    <source>
        <dbReference type="ARBA" id="ARBA00023015"/>
    </source>
</evidence>
<accession>A0A4Q1JVG0</accession>
<evidence type="ECO:0000313" key="6">
    <source>
        <dbReference type="EMBL" id="RXR06043.1"/>
    </source>
</evidence>
<feature type="domain" description="HTH tetR-type" evidence="5">
    <location>
        <begin position="5"/>
        <end position="65"/>
    </location>
</feature>
<gene>
    <name evidence="6" type="ORF">EPA99_09375</name>
</gene>
<dbReference type="RefSeq" id="WP_129470955.1">
    <property type="nucleotide sequence ID" value="NZ_SAWZ01000004.1"/>
</dbReference>
<dbReference type="OrthoDB" id="9809772at2"/>
<dbReference type="SUPFAM" id="SSF48498">
    <property type="entry name" value="Tetracyclin repressor-like, C-terminal domain"/>
    <property type="match status" value="1"/>
</dbReference>
<name>A0A4Q1JVG0_9GAMM</name>
<dbReference type="GO" id="GO:0003677">
    <property type="term" value="F:DNA binding"/>
    <property type="evidence" value="ECO:0007669"/>
    <property type="project" value="UniProtKB-UniRule"/>
</dbReference>
<dbReference type="AlphaFoldDB" id="A0A4Q1JVG0"/>
<dbReference type="Proteomes" id="UP000289784">
    <property type="component" value="Unassembled WGS sequence"/>
</dbReference>
<proteinExistence type="predicted"/>
<keyword evidence="2 4" id="KW-0238">DNA-binding</keyword>
<dbReference type="InterPro" id="IPR009057">
    <property type="entry name" value="Homeodomain-like_sf"/>
</dbReference>
<dbReference type="PANTHER" id="PTHR47506">
    <property type="entry name" value="TRANSCRIPTIONAL REGULATORY PROTEIN"/>
    <property type="match status" value="1"/>
</dbReference>
<evidence type="ECO:0000256" key="2">
    <source>
        <dbReference type="ARBA" id="ARBA00023125"/>
    </source>
</evidence>
<dbReference type="EMBL" id="SAWZ01000004">
    <property type="protein sequence ID" value="RXR06043.1"/>
    <property type="molecule type" value="Genomic_DNA"/>
</dbReference>
<evidence type="ECO:0000313" key="7">
    <source>
        <dbReference type="Proteomes" id="UP000289784"/>
    </source>
</evidence>
<evidence type="ECO:0000256" key="3">
    <source>
        <dbReference type="ARBA" id="ARBA00023163"/>
    </source>
</evidence>
<dbReference type="PRINTS" id="PR00455">
    <property type="entry name" value="HTHTETR"/>
</dbReference>